<gene>
    <name evidence="2" type="ORF">AAFF_G00399380</name>
</gene>
<organism evidence="2 3">
    <name type="scientific">Aldrovandia affinis</name>
    <dbReference type="NCBI Taxonomy" id="143900"/>
    <lineage>
        <taxon>Eukaryota</taxon>
        <taxon>Metazoa</taxon>
        <taxon>Chordata</taxon>
        <taxon>Craniata</taxon>
        <taxon>Vertebrata</taxon>
        <taxon>Euteleostomi</taxon>
        <taxon>Actinopterygii</taxon>
        <taxon>Neopterygii</taxon>
        <taxon>Teleostei</taxon>
        <taxon>Notacanthiformes</taxon>
        <taxon>Halosauridae</taxon>
        <taxon>Aldrovandia</taxon>
    </lineage>
</organism>
<dbReference type="AlphaFoldDB" id="A0AAD7WLA4"/>
<reference evidence="2" key="1">
    <citation type="journal article" date="2023" name="Science">
        <title>Genome structures resolve the early diversification of teleost fishes.</title>
        <authorList>
            <person name="Parey E."/>
            <person name="Louis A."/>
            <person name="Montfort J."/>
            <person name="Bouchez O."/>
            <person name="Roques C."/>
            <person name="Iampietro C."/>
            <person name="Lluch J."/>
            <person name="Castinel A."/>
            <person name="Donnadieu C."/>
            <person name="Desvignes T."/>
            <person name="Floi Bucao C."/>
            <person name="Jouanno E."/>
            <person name="Wen M."/>
            <person name="Mejri S."/>
            <person name="Dirks R."/>
            <person name="Jansen H."/>
            <person name="Henkel C."/>
            <person name="Chen W.J."/>
            <person name="Zahm M."/>
            <person name="Cabau C."/>
            <person name="Klopp C."/>
            <person name="Thompson A.W."/>
            <person name="Robinson-Rechavi M."/>
            <person name="Braasch I."/>
            <person name="Lecointre G."/>
            <person name="Bobe J."/>
            <person name="Postlethwait J.H."/>
            <person name="Berthelot C."/>
            <person name="Roest Crollius H."/>
            <person name="Guiguen Y."/>
        </authorList>
    </citation>
    <scope>NUCLEOTIDE SEQUENCE</scope>
    <source>
        <strain evidence="2">NC1722</strain>
    </source>
</reference>
<dbReference type="Proteomes" id="UP001221898">
    <property type="component" value="Unassembled WGS sequence"/>
</dbReference>
<evidence type="ECO:0000256" key="1">
    <source>
        <dbReference type="SAM" id="MobiDB-lite"/>
    </source>
</evidence>
<protein>
    <submittedName>
        <fullName evidence="2">Uncharacterized protein</fullName>
    </submittedName>
</protein>
<proteinExistence type="predicted"/>
<accession>A0AAD7WLA4</accession>
<keyword evidence="3" id="KW-1185">Reference proteome</keyword>
<evidence type="ECO:0000313" key="3">
    <source>
        <dbReference type="Proteomes" id="UP001221898"/>
    </source>
</evidence>
<sequence>MRFAKCQSSLLLKRAGSVWGAKKRAPSGSLESERHNQPGESGLVINCEGGARDCLSRRRTGPSFGTAMRDNLTPARLCTMTNSRGQCGRGELLYHSSVPPPRPTTTTTTTLPSLQRSFPHPPHHPLPVFQAKRATFRYGPNRAV</sequence>
<feature type="region of interest" description="Disordered" evidence="1">
    <location>
        <begin position="22"/>
        <end position="43"/>
    </location>
</feature>
<name>A0AAD7WLA4_9TELE</name>
<comment type="caution">
    <text evidence="2">The sequence shown here is derived from an EMBL/GenBank/DDBJ whole genome shotgun (WGS) entry which is preliminary data.</text>
</comment>
<evidence type="ECO:0000313" key="2">
    <source>
        <dbReference type="EMBL" id="KAJ8400244.1"/>
    </source>
</evidence>
<dbReference type="EMBL" id="JAINUG010000078">
    <property type="protein sequence ID" value="KAJ8400244.1"/>
    <property type="molecule type" value="Genomic_DNA"/>
</dbReference>